<dbReference type="OrthoDB" id="9798229at2"/>
<evidence type="ECO:0000313" key="6">
    <source>
        <dbReference type="Proteomes" id="UP000424966"/>
    </source>
</evidence>
<evidence type="ECO:0000259" key="2">
    <source>
        <dbReference type="PROSITE" id="PS51471"/>
    </source>
</evidence>
<dbReference type="InterPro" id="IPR005123">
    <property type="entry name" value="Oxoglu/Fe-dep_dioxygenase_dom"/>
</dbReference>
<comment type="similarity">
    <text evidence="1">Belongs to the iron/ascorbate-dependent oxidoreductase family.</text>
</comment>
<dbReference type="SUPFAM" id="SSF51197">
    <property type="entry name" value="Clavaminate synthase-like"/>
    <property type="match status" value="1"/>
</dbReference>
<feature type="domain" description="Fe2OG dioxygenase" evidence="2">
    <location>
        <begin position="130"/>
        <end position="243"/>
    </location>
</feature>
<dbReference type="EMBL" id="CP046294">
    <property type="protein sequence ID" value="QGR71416.1"/>
    <property type="molecule type" value="Genomic_DNA"/>
</dbReference>
<accession>A0A0T9M4G3</accession>
<evidence type="ECO:0000313" key="4">
    <source>
        <dbReference type="EMBL" id="QGR71416.1"/>
    </source>
</evidence>
<dbReference type="Proteomes" id="UP000038750">
    <property type="component" value="Unassembled WGS sequence"/>
</dbReference>
<dbReference type="AlphaFoldDB" id="A0A0T9M4G3"/>
<keyword evidence="1" id="KW-0479">Metal-binding</keyword>
<reference evidence="3 5" key="1">
    <citation type="submission" date="2015-03" db="EMBL/GenBank/DDBJ databases">
        <authorList>
            <person name="Murphy D."/>
        </authorList>
    </citation>
    <scope>NUCLEOTIDE SEQUENCE [LARGE SCALE GENOMIC DNA]</scope>
    <source>
        <strain evidence="3 5">BR165/97</strain>
    </source>
</reference>
<dbReference type="RefSeq" id="WP_005184292.1">
    <property type="nucleotide sequence ID" value="NZ_CABHXJ010000013.1"/>
</dbReference>
<dbReference type="InterPro" id="IPR056470">
    <property type="entry name" value="BesD/HalB-like"/>
</dbReference>
<organism evidence="3 5">
    <name type="scientific">Yersinia intermedia</name>
    <dbReference type="NCBI Taxonomy" id="631"/>
    <lineage>
        <taxon>Bacteria</taxon>
        <taxon>Pseudomonadati</taxon>
        <taxon>Pseudomonadota</taxon>
        <taxon>Gammaproteobacteria</taxon>
        <taxon>Enterobacterales</taxon>
        <taxon>Yersiniaceae</taxon>
        <taxon>Yersinia</taxon>
    </lineage>
</organism>
<dbReference type="Gene3D" id="2.60.120.620">
    <property type="entry name" value="q2cbj1_9rhob like domain"/>
    <property type="match status" value="1"/>
</dbReference>
<keyword evidence="6" id="KW-1185">Reference proteome</keyword>
<gene>
    <name evidence="3" type="ORF">ERS008530_01575</name>
    <name evidence="4" type="ORF">FOC37_14280</name>
</gene>
<dbReference type="Proteomes" id="UP000424966">
    <property type="component" value="Chromosome"/>
</dbReference>
<evidence type="ECO:0000313" key="5">
    <source>
        <dbReference type="Proteomes" id="UP000038750"/>
    </source>
</evidence>
<dbReference type="PROSITE" id="PS51471">
    <property type="entry name" value="FE2OG_OXY"/>
    <property type="match status" value="1"/>
</dbReference>
<dbReference type="GO" id="GO:0016491">
    <property type="term" value="F:oxidoreductase activity"/>
    <property type="evidence" value="ECO:0007669"/>
    <property type="project" value="UniProtKB-KW"/>
</dbReference>
<dbReference type="eggNOG" id="COG3128">
    <property type="taxonomic scope" value="Bacteria"/>
</dbReference>
<sequence length="259" mass="29145">MQKLAEIINMEANPINDAMFIAQCKNTLETCGALVLSNFLQPHALRSIKQEGVSHQHRAYYAANQHNVYLTKADSAFSTDHPRNRLVTSSKGCITDEEIPTDSALRTLYNAQNFQDFLCAVLDEEQLYPYADSLSSINLHYASQGQELGWHFDNSSFAITLLVQKPHAGGVFEYIEEMRDADKGEMNYSGVERLLNQQITPKTLQIEPGDLVLFRGRNAIHRVTPTQGDITRMLVVLAYNAQPDIALSETARMTFYGRI</sequence>
<keyword evidence="1" id="KW-0560">Oxidoreductase</keyword>
<evidence type="ECO:0000313" key="3">
    <source>
        <dbReference type="EMBL" id="CNF58166.1"/>
    </source>
</evidence>
<reference evidence="4 6" key="2">
    <citation type="submission" date="2019-11" db="EMBL/GenBank/DDBJ databases">
        <title>FDA dAtabase for Regulatory Grade micrObial Sequences (FDA-ARGOS): Supporting development and validation of Infectious Disease Dx tests.</title>
        <authorList>
            <person name="Patel R."/>
            <person name="Rucinski S."/>
            <person name="Tallon L."/>
            <person name="Sadzewicz L."/>
            <person name="Vavikolanu K."/>
            <person name="Mehta A."/>
            <person name="Aluvathingal J."/>
            <person name="Nadendla S."/>
            <person name="Nandy P."/>
            <person name="Geyer C."/>
            <person name="Yan Y."/>
            <person name="Sichtig H."/>
        </authorList>
    </citation>
    <scope>NUCLEOTIDE SEQUENCE [LARGE SCALE GENOMIC DNA]</scope>
    <source>
        <strain evidence="4 6">FDAARGOS_729</strain>
    </source>
</reference>
<dbReference type="EMBL" id="CPZJ01000005">
    <property type="protein sequence ID" value="CNF58166.1"/>
    <property type="molecule type" value="Genomic_DNA"/>
</dbReference>
<proteinExistence type="inferred from homology"/>
<dbReference type="Pfam" id="PF23169">
    <property type="entry name" value="HalD"/>
    <property type="match status" value="1"/>
</dbReference>
<keyword evidence="1" id="KW-0408">Iron</keyword>
<name>A0A0T9M4G3_YERIN</name>
<dbReference type="GeneID" id="58047453"/>
<dbReference type="GO" id="GO:0046872">
    <property type="term" value="F:metal ion binding"/>
    <property type="evidence" value="ECO:0007669"/>
    <property type="project" value="UniProtKB-KW"/>
</dbReference>
<evidence type="ECO:0000256" key="1">
    <source>
        <dbReference type="RuleBase" id="RU003682"/>
    </source>
</evidence>
<protein>
    <submittedName>
        <fullName evidence="4">2OG-Fe(II) oxygenase</fullName>
    </submittedName>
    <submittedName>
        <fullName evidence="3">ArpA protein-Streptomyces griseus</fullName>
    </submittedName>
</protein>